<evidence type="ECO:0000313" key="2">
    <source>
        <dbReference type="Proteomes" id="UP001372834"/>
    </source>
</evidence>
<proteinExistence type="predicted"/>
<sequence>MQNQNYNREMKKKVARERLTEGKIEVFGSVPKLVTWQNCTGSKVSVSQFIIPSGPMTIILAWKKAVPKGRIGTVKETKGEMEGDE</sequence>
<dbReference type="EMBL" id="JAWJWE010000038">
    <property type="protein sequence ID" value="KAK6623700.1"/>
    <property type="molecule type" value="Genomic_DNA"/>
</dbReference>
<name>A0AAN8NVM2_POLSC</name>
<dbReference type="Proteomes" id="UP001372834">
    <property type="component" value="Unassembled WGS sequence"/>
</dbReference>
<evidence type="ECO:0000313" key="1">
    <source>
        <dbReference type="EMBL" id="KAK6623700.1"/>
    </source>
</evidence>
<accession>A0AAN8NVM2</accession>
<protein>
    <submittedName>
        <fullName evidence="1">Uncharacterized protein</fullName>
    </submittedName>
</protein>
<gene>
    <name evidence="1" type="ORF">RUM43_009552</name>
</gene>
<reference evidence="1 2" key="1">
    <citation type="submission" date="2023-10" db="EMBL/GenBank/DDBJ databases">
        <title>Genomes of two closely related lineages of the louse Polyplax serrata with different host specificities.</title>
        <authorList>
            <person name="Martinu J."/>
            <person name="Tarabai H."/>
            <person name="Stefka J."/>
            <person name="Hypsa V."/>
        </authorList>
    </citation>
    <scope>NUCLEOTIDE SEQUENCE [LARGE SCALE GENOMIC DNA]</scope>
    <source>
        <strain evidence="1">HR10_N</strain>
    </source>
</reference>
<feature type="non-terminal residue" evidence="1">
    <location>
        <position position="85"/>
    </location>
</feature>
<organism evidence="1 2">
    <name type="scientific">Polyplax serrata</name>
    <name type="common">Common mouse louse</name>
    <dbReference type="NCBI Taxonomy" id="468196"/>
    <lineage>
        <taxon>Eukaryota</taxon>
        <taxon>Metazoa</taxon>
        <taxon>Ecdysozoa</taxon>
        <taxon>Arthropoda</taxon>
        <taxon>Hexapoda</taxon>
        <taxon>Insecta</taxon>
        <taxon>Pterygota</taxon>
        <taxon>Neoptera</taxon>
        <taxon>Paraneoptera</taxon>
        <taxon>Psocodea</taxon>
        <taxon>Troctomorpha</taxon>
        <taxon>Phthiraptera</taxon>
        <taxon>Anoplura</taxon>
        <taxon>Polyplacidae</taxon>
        <taxon>Polyplax</taxon>
    </lineage>
</organism>
<comment type="caution">
    <text evidence="1">The sequence shown here is derived from an EMBL/GenBank/DDBJ whole genome shotgun (WGS) entry which is preliminary data.</text>
</comment>
<dbReference type="AlphaFoldDB" id="A0AAN8NVM2"/>